<dbReference type="SUPFAM" id="SSF52402">
    <property type="entry name" value="Adenine nucleotide alpha hydrolases-like"/>
    <property type="match status" value="1"/>
</dbReference>
<sequence>MTHSFEQAMAAFRPALPLAVALSGGADSSALLIACAERWPGQVCAIHVNHGLQQAAGEFEAHCKALCQRLNVLLAVQPVAAGAAPGQSPEEAARSARYKAFESLSLDGIGQVAIQSIALAQHADDQVETLLLALSRGAGLPGLAAMPSHWQRAGIDWYRPLLRVPGRAVRDWLRARGETWVEDPSNGDLRFTRNRIRAQLMPVLEAQFPAFRDTFARSSAHAAQAQWLLLEVAQGDLAAVGTPPQIRALQQLSAARQANVLRHWLQSEHGCAPSAAQLQELQRQIAACTTRGHRIEIKVGGGFVRRSNDRLHWYNPRVLAP</sequence>
<dbReference type="EMBL" id="CP027669">
    <property type="protein sequence ID" value="AVO40122.1"/>
    <property type="molecule type" value="Genomic_DNA"/>
</dbReference>
<evidence type="ECO:0000256" key="3">
    <source>
        <dbReference type="ARBA" id="ARBA00022694"/>
    </source>
</evidence>
<dbReference type="InterPro" id="IPR012094">
    <property type="entry name" value="tRNA_Ile_lys_synt"/>
</dbReference>
<dbReference type="Proteomes" id="UP000239326">
    <property type="component" value="Chromosome"/>
</dbReference>
<dbReference type="NCBIfam" id="TIGR02432">
    <property type="entry name" value="lysidine_TilS_N"/>
    <property type="match status" value="1"/>
</dbReference>
<evidence type="ECO:0000313" key="10">
    <source>
        <dbReference type="EMBL" id="AVO40122.1"/>
    </source>
</evidence>
<evidence type="ECO:0000259" key="8">
    <source>
        <dbReference type="Pfam" id="PF01171"/>
    </source>
</evidence>
<dbReference type="GO" id="GO:0005737">
    <property type="term" value="C:cytoplasm"/>
    <property type="evidence" value="ECO:0007669"/>
    <property type="project" value="UniProtKB-SubCell"/>
</dbReference>
<dbReference type="OrthoDB" id="9807403at2"/>
<dbReference type="Gene3D" id="1.20.59.20">
    <property type="match status" value="1"/>
</dbReference>
<dbReference type="GO" id="GO:0005524">
    <property type="term" value="F:ATP binding"/>
    <property type="evidence" value="ECO:0007669"/>
    <property type="project" value="UniProtKB-UniRule"/>
</dbReference>
<dbReference type="Gene3D" id="3.40.50.620">
    <property type="entry name" value="HUPs"/>
    <property type="match status" value="1"/>
</dbReference>
<dbReference type="Pfam" id="PF01171">
    <property type="entry name" value="ATP_bind_3"/>
    <property type="match status" value="1"/>
</dbReference>
<gene>
    <name evidence="7 10" type="primary">tilS</name>
    <name evidence="10" type="ORF">C6571_01415</name>
</gene>
<dbReference type="SUPFAM" id="SSF82829">
    <property type="entry name" value="MesJ substrate recognition domain-like"/>
    <property type="match status" value="1"/>
</dbReference>
<proteinExistence type="inferred from homology"/>
<evidence type="ECO:0000256" key="5">
    <source>
        <dbReference type="ARBA" id="ARBA00022840"/>
    </source>
</evidence>
<comment type="domain">
    <text evidence="7">The N-terminal region contains the highly conserved SGGXDS motif, predicted to be a P-loop motif involved in ATP binding.</text>
</comment>
<evidence type="ECO:0000313" key="11">
    <source>
        <dbReference type="Proteomes" id="UP000239326"/>
    </source>
</evidence>
<dbReference type="EC" id="6.3.4.19" evidence="7"/>
<keyword evidence="2 7" id="KW-0436">Ligase</keyword>
<evidence type="ECO:0000256" key="6">
    <source>
        <dbReference type="ARBA" id="ARBA00048539"/>
    </source>
</evidence>
<comment type="function">
    <text evidence="7">Ligates lysine onto the cytidine present at position 34 of the AUA codon-specific tRNA(Ile) that contains the anticodon CAU, in an ATP-dependent manner. Cytidine is converted to lysidine, thus changing the amino acid specificity of the tRNA from methionine to isoleucine.</text>
</comment>
<comment type="similarity">
    <text evidence="7">Belongs to the tRNA(Ile)-lysidine synthase family.</text>
</comment>
<keyword evidence="5 7" id="KW-0067">ATP-binding</keyword>
<dbReference type="PANTHER" id="PTHR43033:SF1">
    <property type="entry name" value="TRNA(ILE)-LYSIDINE SYNTHASE-RELATED"/>
    <property type="match status" value="1"/>
</dbReference>
<feature type="binding site" evidence="7">
    <location>
        <begin position="23"/>
        <end position="28"/>
    </location>
    <ligand>
        <name>ATP</name>
        <dbReference type="ChEBI" id="CHEBI:30616"/>
    </ligand>
</feature>
<dbReference type="KEGG" id="simp:C6571_01415"/>
<evidence type="ECO:0000256" key="4">
    <source>
        <dbReference type="ARBA" id="ARBA00022741"/>
    </source>
</evidence>
<evidence type="ECO:0000259" key="9">
    <source>
        <dbReference type="Pfam" id="PF09179"/>
    </source>
</evidence>
<accession>A0A2S0MW63</accession>
<dbReference type="InterPro" id="IPR015262">
    <property type="entry name" value="tRNA_Ile_lys_synt_subst-bd"/>
</dbReference>
<name>A0A2S0MW63_9BURK</name>
<dbReference type="AlphaFoldDB" id="A0A2S0MW63"/>
<dbReference type="GO" id="GO:0032267">
    <property type="term" value="F:tRNA(Ile)-lysidine synthase activity"/>
    <property type="evidence" value="ECO:0007669"/>
    <property type="project" value="UniProtKB-EC"/>
</dbReference>
<keyword evidence="3 7" id="KW-0819">tRNA processing</keyword>
<keyword evidence="4 7" id="KW-0547">Nucleotide-binding</keyword>
<evidence type="ECO:0000256" key="2">
    <source>
        <dbReference type="ARBA" id="ARBA00022598"/>
    </source>
</evidence>
<keyword evidence="11" id="KW-1185">Reference proteome</keyword>
<evidence type="ECO:0000256" key="7">
    <source>
        <dbReference type="HAMAP-Rule" id="MF_01161"/>
    </source>
</evidence>
<dbReference type="InterPro" id="IPR011063">
    <property type="entry name" value="TilS/TtcA_N"/>
</dbReference>
<protein>
    <recommendedName>
        <fullName evidence="7">tRNA(Ile)-lysidine synthase</fullName>
        <ecNumber evidence="7">6.3.4.19</ecNumber>
    </recommendedName>
    <alternativeName>
        <fullName evidence="7">tRNA(Ile)-2-lysyl-cytidine synthase</fullName>
    </alternativeName>
    <alternativeName>
        <fullName evidence="7">tRNA(Ile)-lysidine synthetase</fullName>
    </alternativeName>
</protein>
<keyword evidence="1 7" id="KW-0963">Cytoplasm</keyword>
<comment type="subcellular location">
    <subcellularLocation>
        <location evidence="7">Cytoplasm</location>
    </subcellularLocation>
</comment>
<dbReference type="InterPro" id="IPR012795">
    <property type="entry name" value="tRNA_Ile_lys_synt_N"/>
</dbReference>
<dbReference type="CDD" id="cd01992">
    <property type="entry name" value="TilS_N"/>
    <property type="match status" value="1"/>
</dbReference>
<dbReference type="Pfam" id="PF09179">
    <property type="entry name" value="TilS"/>
    <property type="match status" value="1"/>
</dbReference>
<dbReference type="RefSeq" id="WP_106445115.1">
    <property type="nucleotide sequence ID" value="NZ_CP027669.1"/>
</dbReference>
<dbReference type="PANTHER" id="PTHR43033">
    <property type="entry name" value="TRNA(ILE)-LYSIDINE SYNTHASE-RELATED"/>
    <property type="match status" value="1"/>
</dbReference>
<dbReference type="HAMAP" id="MF_01161">
    <property type="entry name" value="tRNA_Ile_lys_synt"/>
    <property type="match status" value="1"/>
</dbReference>
<evidence type="ECO:0000256" key="1">
    <source>
        <dbReference type="ARBA" id="ARBA00022490"/>
    </source>
</evidence>
<reference evidence="10 11" key="1">
    <citation type="submission" date="2018-03" db="EMBL/GenBank/DDBJ databases">
        <title>Genome sequencing of Simplicispira sp.</title>
        <authorList>
            <person name="Kim S.-J."/>
            <person name="Heo J."/>
            <person name="Kwon S.-W."/>
        </authorList>
    </citation>
    <scope>NUCLEOTIDE SEQUENCE [LARGE SCALE GENOMIC DNA]</scope>
    <source>
        <strain evidence="10 11">SC1-8</strain>
    </source>
</reference>
<dbReference type="GO" id="GO:0006400">
    <property type="term" value="P:tRNA modification"/>
    <property type="evidence" value="ECO:0007669"/>
    <property type="project" value="UniProtKB-UniRule"/>
</dbReference>
<feature type="domain" description="tRNA(Ile)-lysidine/2-thiocytidine synthase N-terminal" evidence="8">
    <location>
        <begin position="19"/>
        <end position="198"/>
    </location>
</feature>
<feature type="domain" description="tRNA(Ile)-lysidine synthase substrate-binding" evidence="9">
    <location>
        <begin position="246"/>
        <end position="312"/>
    </location>
</feature>
<organism evidence="10 11">
    <name type="scientific">Simplicispira suum</name>
    <dbReference type="NCBI Taxonomy" id="2109915"/>
    <lineage>
        <taxon>Bacteria</taxon>
        <taxon>Pseudomonadati</taxon>
        <taxon>Pseudomonadota</taxon>
        <taxon>Betaproteobacteria</taxon>
        <taxon>Burkholderiales</taxon>
        <taxon>Comamonadaceae</taxon>
        <taxon>Simplicispira</taxon>
    </lineage>
</organism>
<dbReference type="InterPro" id="IPR014729">
    <property type="entry name" value="Rossmann-like_a/b/a_fold"/>
</dbReference>
<comment type="catalytic activity">
    <reaction evidence="6 7">
        <text>cytidine(34) in tRNA(Ile2) + L-lysine + ATP = lysidine(34) in tRNA(Ile2) + AMP + diphosphate + H(+)</text>
        <dbReference type="Rhea" id="RHEA:43744"/>
        <dbReference type="Rhea" id="RHEA-COMP:10625"/>
        <dbReference type="Rhea" id="RHEA-COMP:10670"/>
        <dbReference type="ChEBI" id="CHEBI:15378"/>
        <dbReference type="ChEBI" id="CHEBI:30616"/>
        <dbReference type="ChEBI" id="CHEBI:32551"/>
        <dbReference type="ChEBI" id="CHEBI:33019"/>
        <dbReference type="ChEBI" id="CHEBI:82748"/>
        <dbReference type="ChEBI" id="CHEBI:83665"/>
        <dbReference type="ChEBI" id="CHEBI:456215"/>
        <dbReference type="EC" id="6.3.4.19"/>
    </reaction>
</comment>